<dbReference type="EMBL" id="ML993611">
    <property type="protein sequence ID" value="KAF2162906.1"/>
    <property type="molecule type" value="Genomic_DNA"/>
</dbReference>
<keyword evidence="3" id="KW-1185">Reference proteome</keyword>
<dbReference type="RefSeq" id="XP_033663795.1">
    <property type="nucleotide sequence ID" value="XM_033808255.1"/>
</dbReference>
<organism evidence="2 3">
    <name type="scientific">Zasmidium cellare ATCC 36951</name>
    <dbReference type="NCBI Taxonomy" id="1080233"/>
    <lineage>
        <taxon>Eukaryota</taxon>
        <taxon>Fungi</taxon>
        <taxon>Dikarya</taxon>
        <taxon>Ascomycota</taxon>
        <taxon>Pezizomycotina</taxon>
        <taxon>Dothideomycetes</taxon>
        <taxon>Dothideomycetidae</taxon>
        <taxon>Mycosphaerellales</taxon>
        <taxon>Mycosphaerellaceae</taxon>
        <taxon>Zasmidium</taxon>
    </lineage>
</organism>
<protein>
    <submittedName>
        <fullName evidence="2">Uncharacterized protein</fullName>
    </submittedName>
</protein>
<feature type="region of interest" description="Disordered" evidence="1">
    <location>
        <begin position="146"/>
        <end position="167"/>
    </location>
</feature>
<dbReference type="GeneID" id="54561527"/>
<dbReference type="AlphaFoldDB" id="A0A6A6CBR0"/>
<gene>
    <name evidence="2" type="ORF">M409DRAFT_26758</name>
</gene>
<evidence type="ECO:0000313" key="2">
    <source>
        <dbReference type="EMBL" id="KAF2162906.1"/>
    </source>
</evidence>
<accession>A0A6A6CBR0</accession>
<evidence type="ECO:0000313" key="3">
    <source>
        <dbReference type="Proteomes" id="UP000799537"/>
    </source>
</evidence>
<dbReference type="Proteomes" id="UP000799537">
    <property type="component" value="Unassembled WGS sequence"/>
</dbReference>
<proteinExistence type="predicted"/>
<evidence type="ECO:0000256" key="1">
    <source>
        <dbReference type="SAM" id="MobiDB-lite"/>
    </source>
</evidence>
<sequence length="194" mass="21605">MSPPVLRLPWVDSVRLCSQGLQLERAIDNIKQSYALLMSRYVALHRSVVANPAVTFRYRMTCNFAFAKGDSAYIPTTIEKLKENAGFTKSSLIDGNLYDAEYALRLADDEVQHAETFLLQLEEAIDAHAMLEDWMSKKGLLKQEKTVPSPAKCTPASKTGHVEESDTNIQQLEYPVLGSTLLRPLEGPVDGVSF</sequence>
<reference evidence="2" key="1">
    <citation type="journal article" date="2020" name="Stud. Mycol.">
        <title>101 Dothideomycetes genomes: a test case for predicting lifestyles and emergence of pathogens.</title>
        <authorList>
            <person name="Haridas S."/>
            <person name="Albert R."/>
            <person name="Binder M."/>
            <person name="Bloem J."/>
            <person name="Labutti K."/>
            <person name="Salamov A."/>
            <person name="Andreopoulos B."/>
            <person name="Baker S."/>
            <person name="Barry K."/>
            <person name="Bills G."/>
            <person name="Bluhm B."/>
            <person name="Cannon C."/>
            <person name="Castanera R."/>
            <person name="Culley D."/>
            <person name="Daum C."/>
            <person name="Ezra D."/>
            <person name="Gonzalez J."/>
            <person name="Henrissat B."/>
            <person name="Kuo A."/>
            <person name="Liang C."/>
            <person name="Lipzen A."/>
            <person name="Lutzoni F."/>
            <person name="Magnuson J."/>
            <person name="Mondo S."/>
            <person name="Nolan M."/>
            <person name="Ohm R."/>
            <person name="Pangilinan J."/>
            <person name="Park H.-J."/>
            <person name="Ramirez L."/>
            <person name="Alfaro M."/>
            <person name="Sun H."/>
            <person name="Tritt A."/>
            <person name="Yoshinaga Y."/>
            <person name="Zwiers L.-H."/>
            <person name="Turgeon B."/>
            <person name="Goodwin S."/>
            <person name="Spatafora J."/>
            <person name="Crous P."/>
            <person name="Grigoriev I."/>
        </authorList>
    </citation>
    <scope>NUCLEOTIDE SEQUENCE</scope>
    <source>
        <strain evidence="2">ATCC 36951</strain>
    </source>
</reference>
<name>A0A6A6CBR0_ZASCE</name>